<evidence type="ECO:0000313" key="1">
    <source>
        <dbReference type="EMBL" id="SMG02841.1"/>
    </source>
</evidence>
<dbReference type="EMBL" id="FXAN01000111">
    <property type="protein sequence ID" value="SMG02841.1"/>
    <property type="molecule type" value="Genomic_DNA"/>
</dbReference>
<sequence>MLAALMFFTAPRLRGIASIAILTIARNAAPLPPATHTLRTRGGIYLIS</sequence>
<reference evidence="1 2" key="1">
    <citation type="submission" date="2017-04" db="EMBL/GenBank/DDBJ databases">
        <authorList>
            <person name="Afonso C.L."/>
            <person name="Miller P.J."/>
            <person name="Scott M.A."/>
            <person name="Spackman E."/>
            <person name="Goraichik I."/>
            <person name="Dimitrov K.M."/>
            <person name="Suarez D.L."/>
            <person name="Swayne D.E."/>
        </authorList>
    </citation>
    <scope>NUCLEOTIDE SEQUENCE [LARGE SCALE GENOMIC DNA]</scope>
    <source>
        <strain evidence="1">LMG 28154</strain>
    </source>
</reference>
<name>A0A238HBB7_9BURK</name>
<dbReference type="AlphaFoldDB" id="A0A238HBB7"/>
<gene>
    <name evidence="1" type="ORF">BSIN_4118</name>
</gene>
<accession>A0A238HBB7</accession>
<protein>
    <submittedName>
        <fullName evidence="1">Uncharacterized protein</fullName>
    </submittedName>
</protein>
<proteinExistence type="predicted"/>
<evidence type="ECO:0000313" key="2">
    <source>
        <dbReference type="Proteomes" id="UP000198460"/>
    </source>
</evidence>
<organism evidence="1 2">
    <name type="scientific">Burkholderia singularis</name>
    <dbReference type="NCBI Taxonomy" id="1503053"/>
    <lineage>
        <taxon>Bacteria</taxon>
        <taxon>Pseudomonadati</taxon>
        <taxon>Pseudomonadota</taxon>
        <taxon>Betaproteobacteria</taxon>
        <taxon>Burkholderiales</taxon>
        <taxon>Burkholderiaceae</taxon>
        <taxon>Burkholderia</taxon>
        <taxon>pseudomallei group</taxon>
    </lineage>
</organism>
<dbReference type="Proteomes" id="UP000198460">
    <property type="component" value="Unassembled WGS sequence"/>
</dbReference>